<feature type="site" description="Positions MEP for the nucleophilic attack" evidence="4">
    <location>
        <position position="159"/>
    </location>
</feature>
<dbReference type="EMBL" id="PDKS01000004">
    <property type="protein sequence ID" value="PPI87091.1"/>
    <property type="molecule type" value="Genomic_DNA"/>
</dbReference>
<evidence type="ECO:0000313" key="5">
    <source>
        <dbReference type="EMBL" id="PPI87091.1"/>
    </source>
</evidence>
<dbReference type="SUPFAM" id="SSF53448">
    <property type="entry name" value="Nucleotide-diphospho-sugar transferases"/>
    <property type="match status" value="1"/>
</dbReference>
<evidence type="ECO:0000256" key="2">
    <source>
        <dbReference type="ARBA" id="ARBA00022695"/>
    </source>
</evidence>
<comment type="function">
    <text evidence="4">Catalyzes the formation of 4-diphosphocytidyl-2-C-methyl-D-erythritol from CTP and 2-C-methyl-D-erythritol 4-phosphate (MEP).</text>
</comment>
<dbReference type="InterPro" id="IPR029044">
    <property type="entry name" value="Nucleotide-diphossugar_trans"/>
</dbReference>
<dbReference type="InterPro" id="IPR034683">
    <property type="entry name" value="IspD/TarI"/>
</dbReference>
<feature type="site" description="Transition state stabilizer" evidence="4">
    <location>
        <position position="22"/>
    </location>
</feature>
<evidence type="ECO:0000256" key="3">
    <source>
        <dbReference type="ARBA" id="ARBA00023229"/>
    </source>
</evidence>
<dbReference type="OrthoDB" id="9806837at2"/>
<sequence length="233" mass="26180">MNSLCIKQNIVAIVPAAGIGKRMKISIPKQYLIVGKQTIIEHCISNLLSNSYIKHIIVALNVNDRYFSKLPIAHDNRITCVTGGATRAQSVLSALKAVYNSNWVIIHDASRPCLHKEDLNRLIKIREKSNIGGILAVPVIDTIKISNNRKTIIKKTVERDNLWRAMTPQFFYYPLIVSCMTVVIQKGINITDESSALELCGYYPILIQGRNDNIKVTYPEDLLLTEIYLNKSG</sequence>
<comment type="similarity">
    <text evidence="4">Belongs to the IspD/TarI cytidylyltransferase family. IspD subfamily.</text>
</comment>
<comment type="caution">
    <text evidence="5">The sequence shown here is derived from an EMBL/GenBank/DDBJ whole genome shotgun (WGS) entry which is preliminary data.</text>
</comment>
<feature type="site" description="Transition state stabilizer" evidence="4">
    <location>
        <position position="29"/>
    </location>
</feature>
<organism evidence="5 6">
    <name type="scientific">Candidatus Pantoea edessiphila</name>
    <dbReference type="NCBI Taxonomy" id="2044610"/>
    <lineage>
        <taxon>Bacteria</taxon>
        <taxon>Pseudomonadati</taxon>
        <taxon>Pseudomonadota</taxon>
        <taxon>Gammaproteobacteria</taxon>
        <taxon>Enterobacterales</taxon>
        <taxon>Erwiniaceae</taxon>
        <taxon>Pantoea</taxon>
    </lineage>
</organism>
<dbReference type="AlphaFoldDB" id="A0A2P5SXM5"/>
<accession>A0A2P5SXM5</accession>
<keyword evidence="1 4" id="KW-0808">Transferase</keyword>
<dbReference type="CDD" id="cd02516">
    <property type="entry name" value="CDP-ME_synthetase"/>
    <property type="match status" value="1"/>
</dbReference>
<dbReference type="FunFam" id="3.90.550.10:FF:000003">
    <property type="entry name" value="2-C-methyl-D-erythritol 4-phosphate cytidylyltransferase"/>
    <property type="match status" value="1"/>
</dbReference>
<dbReference type="PANTHER" id="PTHR32125">
    <property type="entry name" value="2-C-METHYL-D-ERYTHRITOL 4-PHOSPHATE CYTIDYLYLTRANSFERASE, CHLOROPLASTIC"/>
    <property type="match status" value="1"/>
</dbReference>
<dbReference type="Proteomes" id="UP000296034">
    <property type="component" value="Unassembled WGS sequence"/>
</dbReference>
<dbReference type="HAMAP" id="MF_00108">
    <property type="entry name" value="IspD"/>
    <property type="match status" value="1"/>
</dbReference>
<dbReference type="InterPro" id="IPR050088">
    <property type="entry name" value="IspD/TarI_cytidylyltransf_bact"/>
</dbReference>
<evidence type="ECO:0000256" key="4">
    <source>
        <dbReference type="HAMAP-Rule" id="MF_00108"/>
    </source>
</evidence>
<dbReference type="InterPro" id="IPR001228">
    <property type="entry name" value="IspD"/>
</dbReference>
<reference evidence="5 6" key="1">
    <citation type="journal article" date="2018" name="Genome Biol. Evol.">
        <title>Cladogenesis and Genomic Streamlining in Extracellular Endosymbionts of Tropical Stink Bugs.</title>
        <authorList>
            <person name="Otero-Bravo A."/>
            <person name="Goffredi S."/>
            <person name="Sabree Z.L."/>
        </authorList>
    </citation>
    <scope>NUCLEOTIDE SEQUENCE [LARGE SCALE GENOMIC DNA]</scope>
    <source>
        <strain evidence="5 6">SoET</strain>
    </source>
</reference>
<dbReference type="RefSeq" id="WP_136131863.1">
    <property type="nucleotide sequence ID" value="NZ_PDKS01000004.1"/>
</dbReference>
<name>A0A2P5SXM5_9GAMM</name>
<comment type="pathway">
    <text evidence="4">Isoprenoid biosynthesis; isopentenyl diphosphate biosynthesis via DXP pathway; isopentenyl diphosphate from 1-deoxy-D-xylulose 5-phosphate: step 2/6.</text>
</comment>
<evidence type="ECO:0000256" key="1">
    <source>
        <dbReference type="ARBA" id="ARBA00022679"/>
    </source>
</evidence>
<dbReference type="EC" id="2.7.7.60" evidence="4"/>
<keyword evidence="2 4" id="KW-0548">Nucleotidyltransferase</keyword>
<dbReference type="Gene3D" id="3.90.550.10">
    <property type="entry name" value="Spore Coat Polysaccharide Biosynthesis Protein SpsA, Chain A"/>
    <property type="match status" value="1"/>
</dbReference>
<comment type="catalytic activity">
    <reaction evidence="4">
        <text>2-C-methyl-D-erythritol 4-phosphate + CTP + H(+) = 4-CDP-2-C-methyl-D-erythritol + diphosphate</text>
        <dbReference type="Rhea" id="RHEA:13429"/>
        <dbReference type="ChEBI" id="CHEBI:15378"/>
        <dbReference type="ChEBI" id="CHEBI:33019"/>
        <dbReference type="ChEBI" id="CHEBI:37563"/>
        <dbReference type="ChEBI" id="CHEBI:57823"/>
        <dbReference type="ChEBI" id="CHEBI:58262"/>
        <dbReference type="EC" id="2.7.7.60"/>
    </reaction>
</comment>
<dbReference type="GO" id="GO:0019288">
    <property type="term" value="P:isopentenyl diphosphate biosynthetic process, methylerythritol 4-phosphate pathway"/>
    <property type="evidence" value="ECO:0007669"/>
    <property type="project" value="UniProtKB-UniRule"/>
</dbReference>
<evidence type="ECO:0000313" key="6">
    <source>
        <dbReference type="Proteomes" id="UP000296034"/>
    </source>
</evidence>
<feature type="site" description="Positions MEP for the nucleophilic attack" evidence="4">
    <location>
        <position position="215"/>
    </location>
</feature>
<dbReference type="PANTHER" id="PTHR32125:SF4">
    <property type="entry name" value="2-C-METHYL-D-ERYTHRITOL 4-PHOSPHATE CYTIDYLYLTRANSFERASE, CHLOROPLASTIC"/>
    <property type="match status" value="1"/>
</dbReference>
<dbReference type="UniPathway" id="UPA00056">
    <property type="reaction ID" value="UER00093"/>
</dbReference>
<gene>
    <name evidence="4" type="primary">ispD</name>
    <name evidence="5" type="ORF">CRV11_02920</name>
</gene>
<dbReference type="GO" id="GO:0050518">
    <property type="term" value="F:2-C-methyl-D-erythritol 4-phosphate cytidylyltransferase activity"/>
    <property type="evidence" value="ECO:0007669"/>
    <property type="project" value="UniProtKB-UniRule"/>
</dbReference>
<proteinExistence type="inferred from homology"/>
<dbReference type="Pfam" id="PF01128">
    <property type="entry name" value="IspD"/>
    <property type="match status" value="1"/>
</dbReference>
<protein>
    <recommendedName>
        <fullName evidence="4">2-C-methyl-D-erythritol 4-phosphate cytidylyltransferase</fullName>
        <ecNumber evidence="4">2.7.7.60</ecNumber>
    </recommendedName>
    <alternativeName>
        <fullName evidence="4">4-diphosphocytidyl-2C-methyl-D-erythritol synthase</fullName>
    </alternativeName>
    <alternativeName>
        <fullName evidence="4">MEP cytidylyltransferase</fullName>
        <shortName evidence="4">MCT</shortName>
    </alternativeName>
</protein>
<comment type="subunit">
    <text evidence="4">Homodimer.</text>
</comment>
<keyword evidence="3 4" id="KW-0414">Isoprene biosynthesis</keyword>
<dbReference type="NCBIfam" id="TIGR00453">
    <property type="entry name" value="ispD"/>
    <property type="match status" value="1"/>
</dbReference>